<evidence type="ECO:0000313" key="7">
    <source>
        <dbReference type="EMBL" id="AZS28499.1"/>
    </source>
</evidence>
<dbReference type="InterPro" id="IPR029149">
    <property type="entry name" value="Creatin/AminoP/Spt16_N"/>
</dbReference>
<dbReference type="GO" id="GO:0005737">
    <property type="term" value="C:cytoplasm"/>
    <property type="evidence" value="ECO:0007669"/>
    <property type="project" value="UniProtKB-ARBA"/>
</dbReference>
<dbReference type="AlphaFoldDB" id="A0A3Q9ILR5"/>
<feature type="domain" description="Peptidase M24 C-terminal" evidence="6">
    <location>
        <begin position="532"/>
        <end position="592"/>
    </location>
</feature>
<dbReference type="Pfam" id="PF01321">
    <property type="entry name" value="Creatinase_N"/>
    <property type="match status" value="1"/>
</dbReference>
<dbReference type="Proteomes" id="UP000270673">
    <property type="component" value="Chromosome"/>
</dbReference>
<keyword evidence="7" id="KW-0645">Protease</keyword>
<keyword evidence="8" id="KW-1185">Reference proteome</keyword>
<dbReference type="OrthoDB" id="9806388at2"/>
<evidence type="ECO:0000256" key="3">
    <source>
        <dbReference type="ARBA" id="ARBA00022801"/>
    </source>
</evidence>
<dbReference type="SUPFAM" id="SSF53092">
    <property type="entry name" value="Creatinase/prolidase N-terminal domain"/>
    <property type="match status" value="1"/>
</dbReference>
<feature type="domain" description="Peptidase M24" evidence="4">
    <location>
        <begin position="310"/>
        <end position="523"/>
    </location>
</feature>
<evidence type="ECO:0000256" key="1">
    <source>
        <dbReference type="ARBA" id="ARBA00008766"/>
    </source>
</evidence>
<keyword evidence="2" id="KW-0479">Metal-binding</keyword>
<dbReference type="InterPro" id="IPR036005">
    <property type="entry name" value="Creatinase/aminopeptidase-like"/>
</dbReference>
<dbReference type="GO" id="GO:0046872">
    <property type="term" value="F:metal ion binding"/>
    <property type="evidence" value="ECO:0007669"/>
    <property type="project" value="UniProtKB-KW"/>
</dbReference>
<dbReference type="FunFam" id="3.90.230.10:FF:000009">
    <property type="entry name" value="xaa-Pro aminopeptidase 2"/>
    <property type="match status" value="1"/>
</dbReference>
<name>A0A3Q9ILR5_9BACT</name>
<dbReference type="KEGG" id="buy:D8S85_02310"/>
<organism evidence="7 8">
    <name type="scientific">Butyricimonas faecalis</name>
    <dbReference type="NCBI Taxonomy" id="2093856"/>
    <lineage>
        <taxon>Bacteria</taxon>
        <taxon>Pseudomonadati</taxon>
        <taxon>Bacteroidota</taxon>
        <taxon>Bacteroidia</taxon>
        <taxon>Bacteroidales</taxon>
        <taxon>Odoribacteraceae</taxon>
        <taxon>Butyricimonas</taxon>
    </lineage>
</organism>
<dbReference type="SUPFAM" id="SSF55920">
    <property type="entry name" value="Creatinase/aminopeptidase"/>
    <property type="match status" value="1"/>
</dbReference>
<accession>A0A3Q9ILR5</accession>
<evidence type="ECO:0000256" key="2">
    <source>
        <dbReference type="ARBA" id="ARBA00022723"/>
    </source>
</evidence>
<comment type="similarity">
    <text evidence="1">Belongs to the peptidase M24B family.</text>
</comment>
<dbReference type="PANTHER" id="PTHR43763:SF6">
    <property type="entry name" value="XAA-PRO AMINOPEPTIDASE 1"/>
    <property type="match status" value="1"/>
</dbReference>
<dbReference type="InterPro" id="IPR000994">
    <property type="entry name" value="Pept_M24"/>
</dbReference>
<evidence type="ECO:0000259" key="6">
    <source>
        <dbReference type="Pfam" id="PF16188"/>
    </source>
</evidence>
<dbReference type="Gene3D" id="3.40.350.10">
    <property type="entry name" value="Creatinase/prolidase N-terminal domain"/>
    <property type="match status" value="2"/>
</dbReference>
<feature type="domain" description="Creatinase N-terminal" evidence="5">
    <location>
        <begin position="9"/>
        <end position="136"/>
    </location>
</feature>
<protein>
    <submittedName>
        <fullName evidence="7">Aminopeptidase P family protein</fullName>
    </submittedName>
</protein>
<dbReference type="RefSeq" id="WP_106624615.1">
    <property type="nucleotide sequence ID" value="NZ_CP032819.1"/>
</dbReference>
<dbReference type="InterPro" id="IPR000587">
    <property type="entry name" value="Creatinase_N"/>
</dbReference>
<dbReference type="GO" id="GO:0070006">
    <property type="term" value="F:metalloaminopeptidase activity"/>
    <property type="evidence" value="ECO:0007669"/>
    <property type="project" value="InterPro"/>
</dbReference>
<dbReference type="EMBL" id="CP032819">
    <property type="protein sequence ID" value="AZS28499.1"/>
    <property type="molecule type" value="Genomic_DNA"/>
</dbReference>
<reference evidence="7 8" key="1">
    <citation type="submission" date="2018-10" db="EMBL/GenBank/DDBJ databases">
        <title>Butyricimonas faecalis sp. nov., isolated from human faeces and emended description of the genus Butyricimonas.</title>
        <authorList>
            <person name="Le Roy T."/>
            <person name="Van der Smissen P."/>
            <person name="Paquot A."/>
            <person name="Delzenne N."/>
            <person name="Muccioli G."/>
            <person name="Collet J.-F."/>
            <person name="Cani P.D."/>
        </authorList>
    </citation>
    <scope>NUCLEOTIDE SEQUENCE [LARGE SCALE GENOMIC DNA]</scope>
    <source>
        <strain evidence="7 8">H184</strain>
    </source>
</reference>
<dbReference type="PANTHER" id="PTHR43763">
    <property type="entry name" value="XAA-PRO AMINOPEPTIDASE 1"/>
    <property type="match status" value="1"/>
</dbReference>
<dbReference type="InterPro" id="IPR050422">
    <property type="entry name" value="X-Pro_aminopeptidase_P"/>
</dbReference>
<sequence length="592" mass="67819">MNIPEKLIELRRIMNRENIAAYIISGTDPHNSEYLPAPWQQRKWISGFTGSYGTVVVTKNEAGLWTDTRYFIQAEKELAGSGIKLHKLRIPGAVDYPQWLAEVLEPGNKVGIDGFCMSVSDVRNLKNVLGPKNITIQEQIDLLGEMWFDRPALPMEKITRLETKYVGESAGERIDKIREFIRDHRGDAMLFSCLDEIAWLYNIRCNDIAYNPVAISYAIVEKDKAHLFIKLDKISQEIALQLAADGIELHDYHHLFLFLDEQKKENVYFADTNTCNYAVFNHLAKKFEVREIESPIPLLKAVKNATELEGFRLACRKDGVALSKFYYWLENRLLQQPVTELEAAEQLTRFRSRDKEYVSDSFGCISAYGPNAALPHYSATPEQQSEIQPKGLYLVDSGAQYMHGTTDVTRTMPLGELTELEKEDYTLVLKGMIDLSMLYFPKGSKGCNIDIVARLPLYMNLRNFGHGTGHGVGYFLNVHEGPQSIRPDLKNQEILPGMVTSNEPGLYREGLHGIRHENLIVCRPKAVNEFGEFYQFETITLCYFDTSALLTKLLNQDEIDWLNAYNERVYQEVSPYLEEQERVWLRNKTKAI</sequence>
<gene>
    <name evidence="7" type="ORF">D8S85_02310</name>
</gene>
<keyword evidence="7" id="KW-0031">Aminopeptidase</keyword>
<evidence type="ECO:0000313" key="8">
    <source>
        <dbReference type="Proteomes" id="UP000270673"/>
    </source>
</evidence>
<dbReference type="InterPro" id="IPR033740">
    <property type="entry name" value="Pept_M24B"/>
</dbReference>
<dbReference type="Pfam" id="PF00557">
    <property type="entry name" value="Peptidase_M24"/>
    <property type="match status" value="1"/>
</dbReference>
<dbReference type="Pfam" id="PF16189">
    <property type="entry name" value="Creatinase_N_2"/>
    <property type="match status" value="1"/>
</dbReference>
<dbReference type="Gene3D" id="3.90.230.10">
    <property type="entry name" value="Creatinase/methionine aminopeptidase superfamily"/>
    <property type="match status" value="1"/>
</dbReference>
<keyword evidence="3" id="KW-0378">Hydrolase</keyword>
<dbReference type="CDD" id="cd01085">
    <property type="entry name" value="APP"/>
    <property type="match status" value="1"/>
</dbReference>
<dbReference type="InterPro" id="IPR032416">
    <property type="entry name" value="Peptidase_M24_C"/>
</dbReference>
<proteinExistence type="inferred from homology"/>
<evidence type="ECO:0000259" key="5">
    <source>
        <dbReference type="Pfam" id="PF01321"/>
    </source>
</evidence>
<evidence type="ECO:0000259" key="4">
    <source>
        <dbReference type="Pfam" id="PF00557"/>
    </source>
</evidence>
<dbReference type="Pfam" id="PF16188">
    <property type="entry name" value="Peptidase_M24_C"/>
    <property type="match status" value="1"/>
</dbReference>